<keyword evidence="2" id="KW-0378">Hydrolase</keyword>
<keyword evidence="1" id="KW-0812">Transmembrane</keyword>
<evidence type="ECO:0000313" key="3">
    <source>
        <dbReference type="Proteomes" id="UP001056855"/>
    </source>
</evidence>
<name>A0A9E7NB48_9EURY</name>
<proteinExistence type="predicted"/>
<dbReference type="AlphaFoldDB" id="A0A9E7NB48"/>
<evidence type="ECO:0000256" key="1">
    <source>
        <dbReference type="SAM" id="Phobius"/>
    </source>
</evidence>
<feature type="transmembrane region" description="Helical" evidence="1">
    <location>
        <begin position="59"/>
        <end position="79"/>
    </location>
</feature>
<dbReference type="GeneID" id="73288877"/>
<dbReference type="EMBL" id="CP100355">
    <property type="protein sequence ID" value="UTF54171.1"/>
    <property type="molecule type" value="Genomic_DNA"/>
</dbReference>
<dbReference type="Pfam" id="PF04307">
    <property type="entry name" value="YdjM"/>
    <property type="match status" value="1"/>
</dbReference>
<accession>A0A9E7NB48</accession>
<keyword evidence="1" id="KW-0472">Membrane</keyword>
<dbReference type="GO" id="GO:0016787">
    <property type="term" value="F:hydrolase activity"/>
    <property type="evidence" value="ECO:0007669"/>
    <property type="project" value="UniProtKB-KW"/>
</dbReference>
<evidence type="ECO:0000313" key="2">
    <source>
        <dbReference type="EMBL" id="UTF54171.1"/>
    </source>
</evidence>
<dbReference type="InterPro" id="IPR007404">
    <property type="entry name" value="YdjM-like"/>
</dbReference>
<feature type="transmembrane region" description="Helical" evidence="1">
    <location>
        <begin position="91"/>
        <end position="110"/>
    </location>
</feature>
<dbReference type="KEGG" id="sawl:NGM29_02485"/>
<sequence length="192" mass="21403">MWPWEHLLFAYLLYSLYTNVVRRRSPSGPETLAVAIGSQLPDLVDKPLAWTFDVTQTGLSVAHSIFVVPFVCLAVYVLLHRWERGSVRQATAFSIAILSHLAGDIVYPWLTGGHLKPRAVTWPVASPPAVDQGSFLDHVVIYGHRSLELFLSGETPQELTVLLGLLALTVVLWVYDGAPVAADCWRWVSRRT</sequence>
<keyword evidence="3" id="KW-1185">Reference proteome</keyword>
<protein>
    <submittedName>
        <fullName evidence="2">Metal-dependent hydrolase</fullName>
    </submittedName>
</protein>
<organism evidence="2 3">
    <name type="scientific">Natronosalvus rutilus</name>
    <dbReference type="NCBI Taxonomy" id="2953753"/>
    <lineage>
        <taxon>Archaea</taxon>
        <taxon>Methanobacteriati</taxon>
        <taxon>Methanobacteriota</taxon>
        <taxon>Stenosarchaea group</taxon>
        <taxon>Halobacteria</taxon>
        <taxon>Halobacteriales</taxon>
        <taxon>Natrialbaceae</taxon>
        <taxon>Natronosalvus</taxon>
    </lineage>
</organism>
<dbReference type="RefSeq" id="WP_254158679.1">
    <property type="nucleotide sequence ID" value="NZ_CP100355.1"/>
</dbReference>
<dbReference type="Proteomes" id="UP001056855">
    <property type="component" value="Chromosome"/>
</dbReference>
<gene>
    <name evidence="2" type="ORF">NGM29_02485</name>
</gene>
<keyword evidence="1" id="KW-1133">Transmembrane helix</keyword>
<reference evidence="2" key="1">
    <citation type="submission" date="2022-06" db="EMBL/GenBank/DDBJ databases">
        <title>Diverse halophilic archaea isolated from saline environments.</title>
        <authorList>
            <person name="Cui H.-L."/>
        </authorList>
    </citation>
    <scope>NUCLEOTIDE SEQUENCE</scope>
    <source>
        <strain evidence="2">WLHS1</strain>
    </source>
</reference>
<feature type="transmembrane region" description="Helical" evidence="1">
    <location>
        <begin position="159"/>
        <end position="182"/>
    </location>
</feature>